<comment type="caution">
    <text evidence="2">The sequence shown here is derived from an EMBL/GenBank/DDBJ whole genome shotgun (WGS) entry which is preliminary data.</text>
</comment>
<dbReference type="PANTHER" id="PTHR19368">
    <property type="entry name" value="XLR/SCP3/FAM9"/>
    <property type="match status" value="1"/>
</dbReference>
<dbReference type="OrthoDB" id="9621324at2759"/>
<dbReference type="Pfam" id="PF04803">
    <property type="entry name" value="Cor1"/>
    <property type="match status" value="1"/>
</dbReference>
<gene>
    <name evidence="2" type="ORF">PACLA_8A060520</name>
</gene>
<evidence type="ECO:0000256" key="1">
    <source>
        <dbReference type="ARBA" id="ARBA00010283"/>
    </source>
</evidence>
<dbReference type="GO" id="GO:0000795">
    <property type="term" value="C:synaptonemal complex"/>
    <property type="evidence" value="ECO:0007669"/>
    <property type="project" value="TreeGrafter"/>
</dbReference>
<organism evidence="2 3">
    <name type="scientific">Paramuricea clavata</name>
    <name type="common">Red gorgonian</name>
    <name type="synonym">Violescent sea-whip</name>
    <dbReference type="NCBI Taxonomy" id="317549"/>
    <lineage>
        <taxon>Eukaryota</taxon>
        <taxon>Metazoa</taxon>
        <taxon>Cnidaria</taxon>
        <taxon>Anthozoa</taxon>
        <taxon>Octocorallia</taxon>
        <taxon>Malacalcyonacea</taxon>
        <taxon>Plexauridae</taxon>
        <taxon>Paramuricea</taxon>
    </lineage>
</organism>
<dbReference type="InterPro" id="IPR006888">
    <property type="entry name" value="XLR/SYCP3/FAM9_dom"/>
</dbReference>
<dbReference type="EMBL" id="CACRXK020003061">
    <property type="protein sequence ID" value="CAB3997267.1"/>
    <property type="molecule type" value="Genomic_DNA"/>
</dbReference>
<proteinExistence type="inferred from homology"/>
<reference evidence="2" key="1">
    <citation type="submission" date="2020-04" db="EMBL/GenBank/DDBJ databases">
        <authorList>
            <person name="Alioto T."/>
            <person name="Alioto T."/>
            <person name="Gomez Garrido J."/>
        </authorList>
    </citation>
    <scope>NUCLEOTIDE SEQUENCE</scope>
    <source>
        <strain evidence="2">A484AB</strain>
    </source>
</reference>
<evidence type="ECO:0000313" key="2">
    <source>
        <dbReference type="EMBL" id="CAB3997267.1"/>
    </source>
</evidence>
<comment type="similarity">
    <text evidence="1">Belongs to the XLR/SYCP3 family.</text>
</comment>
<accession>A0A6S7HVN4</accession>
<sequence length="251" mass="28850">MPAYGEKKGKASSSKSKDVFDFEADSDISKREVAVNVTENGRGSKRGKKRSFETPSTVDFYDSMEEDQDDEAKGCGDIEMQNLLASFGADIRKTIATKKKNVHQFTAGALKTTDKKVGEIWKKQKSDRSKLIEEYSKSIKSAMNQWDIDVGKLRESEEEYQTLFQQMFKTMQQQRVVQSQRIKTVLHITEQLHKSFDELENCHFEQQNNVQGELKKEMTQLQKKIIKETVRKFYYFLSVRLNGETGAAAPM</sequence>
<name>A0A6S7HVN4_PARCT</name>
<dbReference type="PANTHER" id="PTHR19368:SF15">
    <property type="entry name" value="XLR_SYCP3_FAM9 DOMAIN-CONTAINING PROTEIN"/>
    <property type="match status" value="1"/>
</dbReference>
<keyword evidence="3" id="KW-1185">Reference proteome</keyword>
<dbReference type="AlphaFoldDB" id="A0A6S7HVN4"/>
<dbReference type="GO" id="GO:0007286">
    <property type="term" value="P:spermatid development"/>
    <property type="evidence" value="ECO:0007669"/>
    <property type="project" value="TreeGrafter"/>
</dbReference>
<protein>
    <submittedName>
        <fullName evidence="2">Uncharacterized protein</fullName>
    </submittedName>
</protein>
<dbReference type="Proteomes" id="UP001152795">
    <property type="component" value="Unassembled WGS sequence"/>
</dbReference>
<dbReference type="GO" id="GO:0051321">
    <property type="term" value="P:meiotic cell cycle"/>
    <property type="evidence" value="ECO:0007669"/>
    <property type="project" value="TreeGrafter"/>
</dbReference>
<dbReference type="InterPro" id="IPR051443">
    <property type="entry name" value="XLR/SYCP3"/>
</dbReference>
<evidence type="ECO:0000313" key="3">
    <source>
        <dbReference type="Proteomes" id="UP001152795"/>
    </source>
</evidence>